<evidence type="ECO:0000259" key="1">
    <source>
        <dbReference type="Pfam" id="PF04028"/>
    </source>
</evidence>
<dbReference type="Pfam" id="PF04028">
    <property type="entry name" value="DUF374"/>
    <property type="match status" value="1"/>
</dbReference>
<dbReference type="CDD" id="cd07983">
    <property type="entry name" value="LPLAT_DUF374-like"/>
    <property type="match status" value="1"/>
</dbReference>
<feature type="domain" description="DUF374" evidence="1">
    <location>
        <begin position="71"/>
        <end position="135"/>
    </location>
</feature>
<keyword evidence="3" id="KW-1185">Reference proteome</keyword>
<proteinExistence type="predicted"/>
<evidence type="ECO:0000313" key="3">
    <source>
        <dbReference type="Proteomes" id="UP000326202"/>
    </source>
</evidence>
<dbReference type="AlphaFoldDB" id="A0A5J6MG77"/>
<dbReference type="KEGG" id="htq:FRZ44_07490"/>
<reference evidence="2 3" key="1">
    <citation type="submission" date="2019-08" db="EMBL/GenBank/DDBJ databases">
        <title>Hyperibacter terrae gen. nov., sp. nov. and Hyperibacter viscosus sp. nov., two new members in the family Rhodospirillaceae isolated from the rhizosphere of Hypericum perforatum.</title>
        <authorList>
            <person name="Noviana Z."/>
        </authorList>
    </citation>
    <scope>NUCLEOTIDE SEQUENCE [LARGE SCALE GENOMIC DNA]</scope>
    <source>
        <strain evidence="2 3">R5913</strain>
    </source>
</reference>
<dbReference type="Proteomes" id="UP000326202">
    <property type="component" value="Chromosome"/>
</dbReference>
<evidence type="ECO:0000313" key="2">
    <source>
        <dbReference type="EMBL" id="QEX15465.1"/>
    </source>
</evidence>
<dbReference type="OrthoDB" id="9810508at2"/>
<accession>A0A5J6MG77</accession>
<organism evidence="2 3">
    <name type="scientific">Hypericibacter terrae</name>
    <dbReference type="NCBI Taxonomy" id="2602015"/>
    <lineage>
        <taxon>Bacteria</taxon>
        <taxon>Pseudomonadati</taxon>
        <taxon>Pseudomonadota</taxon>
        <taxon>Alphaproteobacteria</taxon>
        <taxon>Rhodospirillales</taxon>
        <taxon>Dongiaceae</taxon>
        <taxon>Hypericibacter</taxon>
    </lineage>
</organism>
<sequence>MRISRRLLASGFIQAPLGFLLALYIRIVGGTTRWQREGFDTLEALRAEGKPLIFCFWHGRLAMMPLCHREARAAAVLISTHRDGRLVARVIEHLGLSTIDGSTGRGGETAMLQCRARLSKGGIVSIAPDGPRGPRMQAAAGTIQLAALTGVPILPSAVATSRRRVLGSWDRFLLPLPFGRGLYRVGAPISVPRDADAAAIEAARLALERALNELSADCDRRMGHAPIEPAPSLAIAEAAR</sequence>
<dbReference type="InterPro" id="IPR007172">
    <property type="entry name" value="DUF374"/>
</dbReference>
<dbReference type="EMBL" id="CP042906">
    <property type="protein sequence ID" value="QEX15465.1"/>
    <property type="molecule type" value="Genomic_DNA"/>
</dbReference>
<gene>
    <name evidence="2" type="ORF">FRZ44_07490</name>
</gene>
<name>A0A5J6MG77_9PROT</name>
<protein>
    <recommendedName>
        <fullName evidence="1">DUF374 domain-containing protein</fullName>
    </recommendedName>
</protein>
<dbReference type="RefSeq" id="WP_151175914.1">
    <property type="nucleotide sequence ID" value="NZ_CP042906.1"/>
</dbReference>